<dbReference type="KEGG" id="vg:77946637"/>
<dbReference type="Gene3D" id="2.30.30.100">
    <property type="match status" value="1"/>
</dbReference>
<accession>A0A873WJX1</accession>
<dbReference type="Proteomes" id="UP000663144">
    <property type="component" value="Segment"/>
</dbReference>
<dbReference type="RefSeq" id="YP_010670432.1">
    <property type="nucleotide sequence ID" value="NC_070964.1"/>
</dbReference>
<proteinExistence type="predicted"/>
<evidence type="ECO:0000313" key="2">
    <source>
        <dbReference type="Proteomes" id="UP000663144"/>
    </source>
</evidence>
<protein>
    <submittedName>
        <fullName evidence="1">Uncharacterized protein</fullName>
    </submittedName>
</protein>
<name>A0A873WJX1_9CAUD</name>
<reference evidence="1" key="1">
    <citation type="submission" date="2020-10" db="EMBL/GenBank/DDBJ databases">
        <title>The Isolation and Genome Sequence of a Novel Cyanophage S-H38 from the Yellow Sea, China.</title>
        <authorList>
            <person name="Jiang T."/>
        </authorList>
    </citation>
    <scope>NUCLEOTIDE SEQUENCE</scope>
</reference>
<organism evidence="1 2">
    <name type="scientific">Synechococcus phage S-H38</name>
    <dbReference type="NCBI Taxonomy" id="2783673"/>
    <lineage>
        <taxon>Viruses</taxon>
        <taxon>Duplodnaviria</taxon>
        <taxon>Heunggongvirae</taxon>
        <taxon>Uroviricota</taxon>
        <taxon>Caudoviricetes</taxon>
        <taxon>Pantevenvirales</taxon>
        <taxon>Kyanoviridae</taxon>
        <taxon>Yellowseavirus</taxon>
        <taxon>Yellowseavirus thirtyeight</taxon>
    </lineage>
</organism>
<dbReference type="GeneID" id="77946637"/>
<evidence type="ECO:0000313" key="1">
    <source>
        <dbReference type="EMBL" id="QPB07941.1"/>
    </source>
</evidence>
<keyword evidence="2" id="KW-1185">Reference proteome</keyword>
<dbReference type="EMBL" id="MW117965">
    <property type="protein sequence ID" value="QPB07941.1"/>
    <property type="molecule type" value="Genomic_DNA"/>
</dbReference>
<sequence length="94" mass="10613">MNTKLVRFRSGEDIICEFLDEVDGQYVLDKCIVAVPQPGGKIAFAPWSPLAKEGEPFKIDKDFVVYVVDCNEDIRGQYESMFNNIVAPSKKLIL</sequence>